<keyword evidence="2" id="KW-1185">Reference proteome</keyword>
<dbReference type="Proteomes" id="UP000765509">
    <property type="component" value="Unassembled WGS sequence"/>
</dbReference>
<protein>
    <submittedName>
        <fullName evidence="1">Uncharacterized protein</fullName>
    </submittedName>
</protein>
<dbReference type="AlphaFoldDB" id="A0A9Q3EJU0"/>
<gene>
    <name evidence="1" type="ORF">O181_063321</name>
</gene>
<accession>A0A9Q3EJU0</accession>
<reference evidence="1" key="1">
    <citation type="submission" date="2021-03" db="EMBL/GenBank/DDBJ databases">
        <title>Draft genome sequence of rust myrtle Austropuccinia psidii MF-1, a brazilian biotype.</title>
        <authorList>
            <person name="Quecine M.C."/>
            <person name="Pachon D.M.R."/>
            <person name="Bonatelli M.L."/>
            <person name="Correr F.H."/>
            <person name="Franceschini L.M."/>
            <person name="Leite T.F."/>
            <person name="Margarido G.R.A."/>
            <person name="Almeida C.A."/>
            <person name="Ferrarezi J.A."/>
            <person name="Labate C.A."/>
        </authorList>
    </citation>
    <scope>NUCLEOTIDE SEQUENCE</scope>
    <source>
        <strain evidence="1">MF-1</strain>
    </source>
</reference>
<organism evidence="1 2">
    <name type="scientific">Austropuccinia psidii MF-1</name>
    <dbReference type="NCBI Taxonomy" id="1389203"/>
    <lineage>
        <taxon>Eukaryota</taxon>
        <taxon>Fungi</taxon>
        <taxon>Dikarya</taxon>
        <taxon>Basidiomycota</taxon>
        <taxon>Pucciniomycotina</taxon>
        <taxon>Pucciniomycetes</taxon>
        <taxon>Pucciniales</taxon>
        <taxon>Sphaerophragmiaceae</taxon>
        <taxon>Austropuccinia</taxon>
    </lineage>
</organism>
<name>A0A9Q3EJU0_9BASI</name>
<comment type="caution">
    <text evidence="1">The sequence shown here is derived from an EMBL/GenBank/DDBJ whole genome shotgun (WGS) entry which is preliminary data.</text>
</comment>
<sequence length="156" mass="17193">MSIYSLAPRAQPTAYLLLMRLIRSNDTEWIPNLCLRISDSDDHVRPGAAQSPPGRQPKRVILQRTGSLGFSFRTVLGYSKLRRPFECVAAETPQPAAAARQHAGAKWTVVESCSLKSSDDKFEDGLDRHPLLRSSVLADAPLSYSWAMAAVSRLLA</sequence>
<dbReference type="EMBL" id="AVOT02030416">
    <property type="protein sequence ID" value="MBW0523606.1"/>
    <property type="molecule type" value="Genomic_DNA"/>
</dbReference>
<evidence type="ECO:0000313" key="1">
    <source>
        <dbReference type="EMBL" id="MBW0523606.1"/>
    </source>
</evidence>
<proteinExistence type="predicted"/>
<evidence type="ECO:0000313" key="2">
    <source>
        <dbReference type="Proteomes" id="UP000765509"/>
    </source>
</evidence>